<sequence length="855" mass="97111">MFSSDAFIIALNSKVPSTVLRALEQLPSYVIFHPQEADLVMDSLYELYIISEGNIINSIICCIRKIITYFSDQTKIFNILLPKVLKILLSTTTHPVNDVILYAVQSIRPLICFSPDAVFEAMCSFMDRYQSSDEIRSSPKLSILALLPYFYALPSKGESRQLRQDRASERMLTQVTTMLNSIIDDVTFIEGIAPITDGVLSLCEHYSPIFLSNISRYFEQNFEKFQKELLQIPSRTDCFGNVLRTRLKSGDFIITYTNEERLAYIVSLANRANFEKLLETFFLKLFGPTEDAVYYRTERGYEELLSILQCRPQDAHNNPRLEALVTSVGTANPDLLMSIIQSLAAIVTIHPIHIKSYVLFCALLLLGPDLTAIARDTIMETMVYIVINLQLRLTTTLDSTPTTEAVLRKHHMWDLNQRVLTSILALLDRASGITHAAEMMAGREPVREGINAIVILHVVRILGTIPTFERLGYSLQNLTPAFIRTTLELLEQTVMTICTVPPELVTMLTKMSEESDPRPQLLPNCSLITYMSGATITKSTKSLLVELVVQIGGFLEYAKLVDDGEMITDCLKSLLAFTLTPNHALARLMAFVILDSKKDIIKRRISSMVYHGLFDPSWRVRLEVWKILARDNFLGLIESYEHSVPENLLLDQQNFNMNRDCLTNLPISVILWCFDSVAVVRETCVKEFDDYYEEYFKRRSPLRTPPPTKSSPLVHEYLTEPCGKMHMLVNKRLLNMCDTLLAATRYYYRTIGVEILAFCYRVLTSIRDALGGPKKGANRPGKDYAALHDSIRRVIELFRLTAQTDCRNVRIALIISLADRHDDEALAEVVETLRRDPALKGEIARYFRPAPAGKQ</sequence>
<evidence type="ECO:0000313" key="2">
    <source>
        <dbReference type="Proteomes" id="UP000315496"/>
    </source>
</evidence>
<comment type="caution">
    <text evidence="1">The sequence shown here is derived from an EMBL/GenBank/DDBJ whole genome shotgun (WGS) entry which is preliminary data.</text>
</comment>
<proteinExistence type="predicted"/>
<dbReference type="Proteomes" id="UP000315496">
    <property type="component" value="Chromosome 1"/>
</dbReference>
<dbReference type="OrthoDB" id="10251569at2759"/>
<keyword evidence="2" id="KW-1185">Reference proteome</keyword>
<dbReference type="InterPro" id="IPR016024">
    <property type="entry name" value="ARM-type_fold"/>
</dbReference>
<accession>A0A4Z1T4M4</accession>
<dbReference type="SUPFAM" id="SSF48371">
    <property type="entry name" value="ARM repeat"/>
    <property type="match status" value="1"/>
</dbReference>
<gene>
    <name evidence="1" type="ORF">GMRT_12228</name>
</gene>
<dbReference type="EMBL" id="VDLU01000001">
    <property type="protein sequence ID" value="TNJ30618.1"/>
    <property type="molecule type" value="Genomic_DNA"/>
</dbReference>
<dbReference type="VEuPathDB" id="GiardiaDB:GMRT_12228"/>
<evidence type="ECO:0000313" key="1">
    <source>
        <dbReference type="EMBL" id="TNJ30618.1"/>
    </source>
</evidence>
<name>A0A4Z1T4M4_GIAMU</name>
<organism evidence="1 2">
    <name type="scientific">Giardia muris</name>
    <dbReference type="NCBI Taxonomy" id="5742"/>
    <lineage>
        <taxon>Eukaryota</taxon>
        <taxon>Metamonada</taxon>
        <taxon>Diplomonadida</taxon>
        <taxon>Hexamitidae</taxon>
        <taxon>Giardiinae</taxon>
        <taxon>Giardia</taxon>
    </lineage>
</organism>
<reference evidence="1 2" key="1">
    <citation type="submission" date="2019-05" db="EMBL/GenBank/DDBJ databases">
        <title>The compact genome of Giardia muris reveals important steps in the evolution of intestinal protozoan parasites.</title>
        <authorList>
            <person name="Xu F."/>
            <person name="Jimenez-Gonzalez A."/>
            <person name="Einarsson E."/>
            <person name="Astvaldsson A."/>
            <person name="Peirasmaki D."/>
            <person name="Eckmann L."/>
            <person name="Andersson J.O."/>
            <person name="Svard S.G."/>
            <person name="Jerlstrom-Hultqvist J."/>
        </authorList>
    </citation>
    <scope>NUCLEOTIDE SEQUENCE [LARGE SCALE GENOMIC DNA]</scope>
    <source>
        <strain evidence="1 2">Roberts-Thomson</strain>
    </source>
</reference>
<dbReference type="AlphaFoldDB" id="A0A4Z1T4M4"/>
<protein>
    <submittedName>
        <fullName evidence="1">Uncharacterized protein</fullName>
    </submittedName>
</protein>